<dbReference type="PANTHER" id="PTHR43510">
    <property type="entry name" value="AMINOTRANSFERASE FUNCTION, HYPOTHETICAL (EUROFUNG)"/>
    <property type="match status" value="1"/>
</dbReference>
<evidence type="ECO:0000313" key="3">
    <source>
        <dbReference type="EMBL" id="PJZ69431.1"/>
    </source>
</evidence>
<evidence type="ECO:0000313" key="5">
    <source>
        <dbReference type="Proteomes" id="UP000231962"/>
    </source>
</evidence>
<dbReference type="InterPro" id="IPR015424">
    <property type="entry name" value="PyrdxlP-dep_Trfase"/>
</dbReference>
<evidence type="ECO:0000256" key="1">
    <source>
        <dbReference type="RuleBase" id="RU000481"/>
    </source>
</evidence>
<keyword evidence="1 4" id="KW-0808">Transferase</keyword>
<dbReference type="PANTHER" id="PTHR43510:SF1">
    <property type="entry name" value="AMINOTRANSFERASE FUNCTION, HYPOTHETICAL (EUROFUNG)"/>
    <property type="match status" value="1"/>
</dbReference>
<organism evidence="4 6">
    <name type="scientific">Leptospira perolatii</name>
    <dbReference type="NCBI Taxonomy" id="2023191"/>
    <lineage>
        <taxon>Bacteria</taxon>
        <taxon>Pseudomonadati</taxon>
        <taxon>Spirochaetota</taxon>
        <taxon>Spirochaetia</taxon>
        <taxon>Leptospirales</taxon>
        <taxon>Leptospiraceae</taxon>
        <taxon>Leptospira</taxon>
    </lineage>
</organism>
<evidence type="ECO:0000313" key="4">
    <source>
        <dbReference type="EMBL" id="PJZ72256.1"/>
    </source>
</evidence>
<evidence type="ECO:0000259" key="2">
    <source>
        <dbReference type="Pfam" id="PF00155"/>
    </source>
</evidence>
<protein>
    <recommendedName>
        <fullName evidence="1">Aminotransferase</fullName>
        <ecNumber evidence="1">2.6.1.-</ecNumber>
    </recommendedName>
</protein>
<dbReference type="Proteomes" id="UP000231990">
    <property type="component" value="Unassembled WGS sequence"/>
</dbReference>
<evidence type="ECO:0000313" key="6">
    <source>
        <dbReference type="Proteomes" id="UP000231990"/>
    </source>
</evidence>
<accession>A0A2M9ZJM8</accession>
<comment type="caution">
    <text evidence="4">The sequence shown here is derived from an EMBL/GenBank/DDBJ whole genome shotgun (WGS) entry which is preliminary data.</text>
</comment>
<dbReference type="Proteomes" id="UP000231962">
    <property type="component" value="Unassembled WGS sequence"/>
</dbReference>
<dbReference type="InterPro" id="IPR015421">
    <property type="entry name" value="PyrdxlP-dep_Trfase_major"/>
</dbReference>
<name>A0A2M9ZJM8_9LEPT</name>
<dbReference type="CDD" id="cd00609">
    <property type="entry name" value="AAT_like"/>
    <property type="match status" value="1"/>
</dbReference>
<dbReference type="OrthoDB" id="9802328at2"/>
<reference evidence="5 6" key="1">
    <citation type="submission" date="2017-07" db="EMBL/GenBank/DDBJ databases">
        <title>Leptospira spp. isolated from tropical soils.</title>
        <authorList>
            <person name="Thibeaux R."/>
            <person name="Iraola G."/>
            <person name="Ferres I."/>
            <person name="Bierque E."/>
            <person name="Girault D."/>
            <person name="Soupe-Gilbert M.-E."/>
            <person name="Picardeau M."/>
            <person name="Goarant C."/>
        </authorList>
    </citation>
    <scope>NUCLEOTIDE SEQUENCE [LARGE SCALE GENOMIC DNA]</scope>
    <source>
        <strain evidence="4 6">FH1-B-B1</strain>
        <strain evidence="3 5">FH1-B-C1</strain>
    </source>
</reference>
<dbReference type="InterPro" id="IPR004838">
    <property type="entry name" value="NHTrfase_class1_PyrdxlP-BS"/>
</dbReference>
<feature type="domain" description="Aminotransferase class I/classII large" evidence="2">
    <location>
        <begin position="57"/>
        <end position="359"/>
    </location>
</feature>
<dbReference type="SUPFAM" id="SSF53383">
    <property type="entry name" value="PLP-dependent transferases"/>
    <property type="match status" value="1"/>
</dbReference>
<dbReference type="Gene3D" id="3.90.1150.10">
    <property type="entry name" value="Aspartate Aminotransferase, domain 1"/>
    <property type="match status" value="1"/>
</dbReference>
<dbReference type="GO" id="GO:0008483">
    <property type="term" value="F:transaminase activity"/>
    <property type="evidence" value="ECO:0007669"/>
    <property type="project" value="UniProtKB-KW"/>
</dbReference>
<proteinExistence type="inferred from homology"/>
<dbReference type="EMBL" id="NPDZ01000011">
    <property type="protein sequence ID" value="PJZ72256.1"/>
    <property type="molecule type" value="Genomic_DNA"/>
</dbReference>
<dbReference type="RefSeq" id="WP_100713993.1">
    <property type="nucleotide sequence ID" value="NZ_NPDY01000009.1"/>
</dbReference>
<comment type="cofactor">
    <cofactor evidence="1">
        <name>pyridoxal 5'-phosphate</name>
        <dbReference type="ChEBI" id="CHEBI:597326"/>
    </cofactor>
</comment>
<keyword evidence="1 4" id="KW-0032">Aminotransferase</keyword>
<sequence length="377" mass="42782">MQLREFFIEDRLERYRKKAACNLGESGIRNLTLKDLSESIGLDLNELGNLSLEDSENRGSYELRREVASLYSGASPDQVLITTGTGEALFISFAAILEKGDLVSLFWPAFQGLYEVPRFLGSRIQKVSLLSQLKSESNFCFGEYNTDMLFRNSPKLVIYNHPHNPTGIVPTAEDKKALLLHLKKFSGWILFDEHYRFLEGKEELGWSGWGTSERAICTGSVTKCFGVMGLRIGWLLAPKEVIEKSRSIKDYLTHTVSPISEYITLKLLRNRSFLQKKAQETIRTNIELFQEFWPSLPGIESFSRPKGGVVGFAKLAKKIRSSEYSDYLMENADVFVLPGSDFEEEGYLRIGFGEDTERFRSGLDRWKSLGSLITDLS</sequence>
<dbReference type="AlphaFoldDB" id="A0A2M9ZJM8"/>
<dbReference type="InterPro" id="IPR004839">
    <property type="entry name" value="Aminotransferase_I/II_large"/>
</dbReference>
<keyword evidence="5" id="KW-1185">Reference proteome</keyword>
<comment type="similarity">
    <text evidence="1">Belongs to the class-I pyridoxal-phosphate-dependent aminotransferase family.</text>
</comment>
<dbReference type="EMBL" id="NPDY01000009">
    <property type="protein sequence ID" value="PJZ69431.1"/>
    <property type="molecule type" value="Genomic_DNA"/>
</dbReference>
<dbReference type="PROSITE" id="PS00105">
    <property type="entry name" value="AA_TRANSFER_CLASS_1"/>
    <property type="match status" value="1"/>
</dbReference>
<dbReference type="InterPro" id="IPR015422">
    <property type="entry name" value="PyrdxlP-dep_Trfase_small"/>
</dbReference>
<gene>
    <name evidence="3" type="ORF">CH360_10470</name>
    <name evidence="4" type="ORF">CH373_15130</name>
</gene>
<dbReference type="GO" id="GO:0030170">
    <property type="term" value="F:pyridoxal phosphate binding"/>
    <property type="evidence" value="ECO:0007669"/>
    <property type="project" value="InterPro"/>
</dbReference>
<dbReference type="Pfam" id="PF00155">
    <property type="entry name" value="Aminotran_1_2"/>
    <property type="match status" value="1"/>
</dbReference>
<dbReference type="EC" id="2.6.1.-" evidence="1"/>
<dbReference type="Gene3D" id="3.40.640.10">
    <property type="entry name" value="Type I PLP-dependent aspartate aminotransferase-like (Major domain)"/>
    <property type="match status" value="1"/>
</dbReference>